<name>A0A814GFT7_9BILA</name>
<dbReference type="GO" id="GO:0016614">
    <property type="term" value="F:oxidoreductase activity, acting on CH-OH group of donors"/>
    <property type="evidence" value="ECO:0007669"/>
    <property type="project" value="InterPro"/>
</dbReference>
<dbReference type="SUPFAM" id="SSF54373">
    <property type="entry name" value="FAD-linked reductases, C-terminal domain"/>
    <property type="match status" value="1"/>
</dbReference>
<dbReference type="PANTHER" id="PTHR11552:SF147">
    <property type="entry name" value="CHOLINE DEHYDROGENASE, MITOCHONDRIAL"/>
    <property type="match status" value="1"/>
</dbReference>
<dbReference type="Proteomes" id="UP000663874">
    <property type="component" value="Unassembled WGS sequence"/>
</dbReference>
<evidence type="ECO:0000313" key="9">
    <source>
        <dbReference type="EMBL" id="CAF3998457.1"/>
    </source>
</evidence>
<dbReference type="GO" id="GO:0050660">
    <property type="term" value="F:flavin adenine dinucleotide binding"/>
    <property type="evidence" value="ECO:0007669"/>
    <property type="project" value="InterPro"/>
</dbReference>
<dbReference type="Gene3D" id="3.50.50.60">
    <property type="entry name" value="FAD/NAD(P)-binding domain"/>
    <property type="match status" value="1"/>
</dbReference>
<dbReference type="PIRSF" id="PIRSF000137">
    <property type="entry name" value="Alcohol_oxidase"/>
    <property type="match status" value="1"/>
</dbReference>
<evidence type="ECO:0000313" key="8">
    <source>
        <dbReference type="EMBL" id="CAF1264199.1"/>
    </source>
</evidence>
<proteinExistence type="inferred from homology"/>
<evidence type="ECO:0000259" key="6">
    <source>
        <dbReference type="PROSITE" id="PS00624"/>
    </source>
</evidence>
<dbReference type="Pfam" id="PF00732">
    <property type="entry name" value="GMC_oxred_N"/>
    <property type="match status" value="1"/>
</dbReference>
<comment type="cofactor">
    <cofactor evidence="1 5">
        <name>FAD</name>
        <dbReference type="ChEBI" id="CHEBI:57692"/>
    </cofactor>
</comment>
<accession>A0A814GFT7</accession>
<reference evidence="7" key="1">
    <citation type="submission" date="2021-02" db="EMBL/GenBank/DDBJ databases">
        <authorList>
            <person name="Nowell W R."/>
        </authorList>
    </citation>
    <scope>NUCLEOTIDE SEQUENCE</scope>
</reference>
<evidence type="ECO:0000313" key="10">
    <source>
        <dbReference type="EMBL" id="CAF4010901.1"/>
    </source>
</evidence>
<evidence type="ECO:0000313" key="11">
    <source>
        <dbReference type="Proteomes" id="UP000663889"/>
    </source>
</evidence>
<dbReference type="Gene3D" id="3.30.560.10">
    <property type="entry name" value="Glucose Oxidase, domain 3"/>
    <property type="match status" value="1"/>
</dbReference>
<feature type="domain" description="Glucose-methanol-choline oxidoreductase N-terminal" evidence="6">
    <location>
        <begin position="298"/>
        <end position="312"/>
    </location>
</feature>
<dbReference type="PANTHER" id="PTHR11552">
    <property type="entry name" value="GLUCOSE-METHANOL-CHOLINE GMC OXIDOREDUCTASE"/>
    <property type="match status" value="1"/>
</dbReference>
<keyword evidence="3" id="KW-0285">Flavoprotein</keyword>
<dbReference type="PROSITE" id="PS00624">
    <property type="entry name" value="GMC_OXRED_2"/>
    <property type="match status" value="1"/>
</dbReference>
<evidence type="ECO:0000256" key="3">
    <source>
        <dbReference type="ARBA" id="ARBA00022630"/>
    </source>
</evidence>
<organism evidence="7 11">
    <name type="scientific">Rotaria sordida</name>
    <dbReference type="NCBI Taxonomy" id="392033"/>
    <lineage>
        <taxon>Eukaryota</taxon>
        <taxon>Metazoa</taxon>
        <taxon>Spiralia</taxon>
        <taxon>Gnathifera</taxon>
        <taxon>Rotifera</taxon>
        <taxon>Eurotatoria</taxon>
        <taxon>Bdelloidea</taxon>
        <taxon>Philodinida</taxon>
        <taxon>Philodinidae</taxon>
        <taxon>Rotaria</taxon>
    </lineage>
</organism>
<dbReference type="Pfam" id="PF05199">
    <property type="entry name" value="GMC_oxred_C"/>
    <property type="match status" value="1"/>
</dbReference>
<protein>
    <recommendedName>
        <fullName evidence="6">Glucose-methanol-choline oxidoreductase N-terminal domain-containing protein</fullName>
    </recommendedName>
</protein>
<dbReference type="InterPro" id="IPR036188">
    <property type="entry name" value="FAD/NAD-bd_sf"/>
</dbReference>
<dbReference type="SUPFAM" id="SSF51905">
    <property type="entry name" value="FAD/NAD(P)-binding domain"/>
    <property type="match status" value="1"/>
</dbReference>
<comment type="caution">
    <text evidence="7">The sequence shown here is derived from an EMBL/GenBank/DDBJ whole genome shotgun (WGS) entry which is preliminary data.</text>
</comment>
<keyword evidence="4 5" id="KW-0274">FAD</keyword>
<dbReference type="EMBL" id="CAJNOO010002395">
    <property type="protein sequence ID" value="CAF1264199.1"/>
    <property type="molecule type" value="Genomic_DNA"/>
</dbReference>
<dbReference type="InterPro" id="IPR007867">
    <property type="entry name" value="GMC_OxRtase_C"/>
</dbReference>
<evidence type="ECO:0000256" key="5">
    <source>
        <dbReference type="PIRSR" id="PIRSR000137-2"/>
    </source>
</evidence>
<dbReference type="EMBL" id="CAJNOU010000433">
    <property type="protein sequence ID" value="CAF0995785.1"/>
    <property type="molecule type" value="Genomic_DNA"/>
</dbReference>
<dbReference type="EMBL" id="CAJOBE010006577">
    <property type="protein sequence ID" value="CAF4010901.1"/>
    <property type="molecule type" value="Genomic_DNA"/>
</dbReference>
<dbReference type="InterPro" id="IPR012132">
    <property type="entry name" value="GMC_OxRdtase"/>
</dbReference>
<dbReference type="Proteomes" id="UP000663882">
    <property type="component" value="Unassembled WGS sequence"/>
</dbReference>
<evidence type="ECO:0000256" key="2">
    <source>
        <dbReference type="ARBA" id="ARBA00010790"/>
    </source>
</evidence>
<dbReference type="Proteomes" id="UP000663823">
    <property type="component" value="Unassembled WGS sequence"/>
</dbReference>
<dbReference type="AlphaFoldDB" id="A0A814GFT7"/>
<feature type="binding site" evidence="5">
    <location>
        <position position="263"/>
    </location>
    <ligand>
        <name>FAD</name>
        <dbReference type="ChEBI" id="CHEBI:57692"/>
    </ligand>
</feature>
<dbReference type="Proteomes" id="UP000663889">
    <property type="component" value="Unassembled WGS sequence"/>
</dbReference>
<evidence type="ECO:0000256" key="4">
    <source>
        <dbReference type="ARBA" id="ARBA00022827"/>
    </source>
</evidence>
<dbReference type="InterPro" id="IPR000172">
    <property type="entry name" value="GMC_OxRdtase_N"/>
</dbReference>
<gene>
    <name evidence="10" type="ORF">FNK824_LOCUS26495</name>
    <name evidence="9" type="ORF">OTI717_LOCUS28875</name>
    <name evidence="8" type="ORF">RFH988_LOCUS27842</name>
    <name evidence="7" type="ORF">SEV965_LOCUS10520</name>
</gene>
<evidence type="ECO:0000256" key="1">
    <source>
        <dbReference type="ARBA" id="ARBA00001974"/>
    </source>
</evidence>
<dbReference type="OrthoDB" id="269227at2759"/>
<comment type="similarity">
    <text evidence="2">Belongs to the GMC oxidoreductase family.</text>
</comment>
<dbReference type="EMBL" id="CAJOAX010007032">
    <property type="protein sequence ID" value="CAF3998457.1"/>
    <property type="molecule type" value="Genomic_DNA"/>
</dbReference>
<sequence>MTVLYVRDRSKLSKYDGECDFFVVGLGAGGSVIAARLSEVPHWIVWAVDGGPSEDISSTNDRQGPSDKYPPYSFVSPHDPGIVSTPLLVANNKTMYIPRFNGLGGSTRLYGGIYARPSAQMMERWPSNWTLNHLNEYYQRIEDHYCYYYPSNVTDISEEDCLKYHGKNGPFQVNPTYPLEFADVSKLFKPYCTDTNQLWGGYNPDLNGQNHLGCSVVQVFNQRERLNRTNEQSPSEVRTSFRAYFNESVLERKNLRIHQATMVTQILFDGTKAVGVLIQSRTGTYKIQVKKEVILAGGTFATPHLLQVSGIGDPSVLSAAQIPLVAENYHVGRNLRDHVLISMTFQVKQANSTYPHTPNSTNQSHYIESIPNKDKSWLIHLNTGLRKDNITDLQIYFADSNYHWADHFVNLQPRECRFGSRGHEEQPSEFSLRMFLQDSTFLGNVTPISPNIRDKPIIDYNWKTITDYEYEVFNRSIQAIRRLVVTNTPWSNLIATEVYPGINTNLTDFINGHLESALHPITTCQMGLCCDTRLKVINVTNVRVSDASAFGHQVDANPSATIYVLAERLADIIREDYKDEIRKHAMLGTQAHASGATISYNIVRNMKDYSKYFPQGA</sequence>
<evidence type="ECO:0000313" key="7">
    <source>
        <dbReference type="EMBL" id="CAF0995785.1"/>
    </source>
</evidence>